<sequence length="22" mass="2693">MGFGQNMVKPKLNFFNETWIYK</sequence>
<proteinExistence type="predicted"/>
<organism evidence="1">
    <name type="scientific">marine metagenome</name>
    <dbReference type="NCBI Taxonomy" id="408172"/>
    <lineage>
        <taxon>unclassified sequences</taxon>
        <taxon>metagenomes</taxon>
        <taxon>ecological metagenomes</taxon>
    </lineage>
</organism>
<evidence type="ECO:0000313" key="1">
    <source>
        <dbReference type="EMBL" id="SVC17039.1"/>
    </source>
</evidence>
<accession>A0A382JYZ7</accession>
<gene>
    <name evidence="1" type="ORF">METZ01_LOCUS269893</name>
</gene>
<name>A0A382JYZ7_9ZZZZ</name>
<protein>
    <submittedName>
        <fullName evidence="1">Uncharacterized protein</fullName>
    </submittedName>
</protein>
<dbReference type="AlphaFoldDB" id="A0A382JYZ7"/>
<reference evidence="1" key="1">
    <citation type="submission" date="2018-05" db="EMBL/GenBank/DDBJ databases">
        <authorList>
            <person name="Lanie J.A."/>
            <person name="Ng W.-L."/>
            <person name="Kazmierczak K.M."/>
            <person name="Andrzejewski T.M."/>
            <person name="Davidsen T.M."/>
            <person name="Wayne K.J."/>
            <person name="Tettelin H."/>
            <person name="Glass J.I."/>
            <person name="Rusch D."/>
            <person name="Podicherti R."/>
            <person name="Tsui H.-C.T."/>
            <person name="Winkler M.E."/>
        </authorList>
    </citation>
    <scope>NUCLEOTIDE SEQUENCE</scope>
</reference>
<dbReference type="EMBL" id="UINC01077168">
    <property type="protein sequence ID" value="SVC17039.1"/>
    <property type="molecule type" value="Genomic_DNA"/>
</dbReference>